<dbReference type="GO" id="GO:0031251">
    <property type="term" value="C:PAN complex"/>
    <property type="evidence" value="ECO:0007669"/>
    <property type="project" value="UniProtKB-UniRule"/>
</dbReference>
<dbReference type="InterPro" id="IPR001680">
    <property type="entry name" value="WD40_rpt"/>
</dbReference>
<dbReference type="SUPFAM" id="SSF50978">
    <property type="entry name" value="WD40 repeat-like"/>
    <property type="match status" value="1"/>
</dbReference>
<comment type="caution">
    <text evidence="12">The sequence shown here is derived from an EMBL/GenBank/DDBJ whole genome shotgun (WGS) entry which is preliminary data.</text>
</comment>
<comment type="subcellular location">
    <subcellularLocation>
        <location evidence="1 9">Cytoplasm</location>
    </subcellularLocation>
</comment>
<dbReference type="PROSITE" id="PS50235">
    <property type="entry name" value="USP_3"/>
    <property type="match status" value="1"/>
</dbReference>
<dbReference type="PANTHER" id="PTHR15728:SF0">
    <property type="entry name" value="PAN2-PAN3 DEADENYLATION COMPLEX CATALYTIC SUBUNIT PAN2"/>
    <property type="match status" value="1"/>
</dbReference>
<feature type="binding site" evidence="9">
    <location>
        <position position="973"/>
    </location>
    <ligand>
        <name>a divalent metal cation</name>
        <dbReference type="ChEBI" id="CHEBI:60240"/>
        <note>catalytic</note>
    </ligand>
</feature>
<evidence type="ECO:0000256" key="2">
    <source>
        <dbReference type="ARBA" id="ARBA00022490"/>
    </source>
</evidence>
<dbReference type="GO" id="GO:0000932">
    <property type="term" value="C:P-body"/>
    <property type="evidence" value="ECO:0007669"/>
    <property type="project" value="TreeGrafter"/>
</dbReference>
<dbReference type="PANTHER" id="PTHR15728">
    <property type="entry name" value="DEADENYLATION COMPLEX CATALYTIC SUBUNIT PAN2"/>
    <property type="match status" value="1"/>
</dbReference>
<evidence type="ECO:0000256" key="6">
    <source>
        <dbReference type="ARBA" id="ARBA00022723"/>
    </source>
</evidence>
<keyword evidence="7 9" id="KW-0378">Hydrolase</keyword>
<keyword evidence="8 9" id="KW-0269">Exonuclease</keyword>
<sequence length="1153" mass="127855">MSTSYRPINPVSTGHPIPSSITALSFDPVSDTLWAGANNGVVTAIYTSRGYRGVFFPVGGRLAVNKISAGDNYIRALGLASDGVGSWAKGGMNKWFHQSSTSVTTFSDSINSSHSLVISTAGLELIFLNSMTGAVVRKVSTPSVVTHLQFSSSALISGSADGYLRLQDPRTGMARAGAEHSAVKAHQCSIQGLQTTGNYIFTIGHSERQSRPIPDPLVKVYDVRMMRTLPPMPFSSNPAFIHVLPKRSSSIAVVSNQGLIHIMDASNLSAPNEFYQLNVTSYVTSMSISPTGTYMALGDADGTIHLMSQAEEGSNMPFNGFDGQSITWIDAPVPPPEIEWTDTTPLNSIGVPYFDSQLFSAWTPLFTPANANYPPPPKIPSQILNTMKINDNVAYAAMPKELKGRRNVAPAVARKSNGRFRSGHSRQTDSADNSFHDVVEEVPTTYRKVEIEYSKFGVEDFDFGFYNKTSYSGLETHILNSYTNPVVQVMHYLLPIRHLAKSHIAINCRRENCLLCELGFVVRMLEDARGTNCQTSNFCKVVGALAQSANAIELIDYGRESIDVDYAHKIQNFNRFLIDHLSTEGSTSPSNPRVVKQEPPYSAQNTPVPSPITQWMGIDGKNVVTCMSCKYTREKDGMTHIVDLMYPRKSNDQSSGSVFANVLRHSLLRNISHKATCPACKHLTIFSSRRYIPTRDLPSILVINANVNNDEAWDFWQDTRNKTFLQPQVDIQGQIDGVDDPEAASYILRAVVVQVKAKNKPSHLVSIIKVPEAEGKADSSTPWFLFNDFVVNNISEDEALSFPGRWKVPALLYLERANMTSNLDFSQLPAQLDPSILHRDETLIKHQPLRPEELPTPGTVVAIDAEFVKMQQEESEYRSDGTTKVIRPARLSLARVSVLRGDGQQQSVPFIDDHIHTSEIIVDYLTEFSGIHPGDLDPAMTRMTLTPLKVAYKKLRILVDRGCIFIGHGLSKDFRIINIYVPPEQVIDTVDLYFLKARQRRLSLRFLSWFVLGEHIQQETHDSIEDAHSALRLYNAFQAFEEQGIFDQKLEELYKEGRQYVCSKLGPAISGTQYSWISSNAEFQAAPVVGRTGQHPSARTGLCTSASSANSIFQSSKSDLRDSFCADIQRYTSYVWIPSPSPPRKPHMAKIVS</sequence>
<keyword evidence="4 9" id="KW-0507">mRNA processing</keyword>
<dbReference type="InterPro" id="IPR030843">
    <property type="entry name" value="PAN2"/>
</dbReference>
<dbReference type="Pfam" id="PF13423">
    <property type="entry name" value="UCH_1"/>
    <property type="match status" value="1"/>
</dbReference>
<evidence type="ECO:0000313" key="13">
    <source>
        <dbReference type="Proteomes" id="UP001213000"/>
    </source>
</evidence>
<feature type="domain" description="USP" evidence="11">
    <location>
        <begin position="472"/>
        <end position="817"/>
    </location>
</feature>
<dbReference type="SMART" id="SM00320">
    <property type="entry name" value="WD40"/>
    <property type="match status" value="3"/>
</dbReference>
<dbReference type="InterPro" id="IPR015943">
    <property type="entry name" value="WD40/YVTN_repeat-like_dom_sf"/>
</dbReference>
<dbReference type="Gene3D" id="2.130.10.10">
    <property type="entry name" value="YVTN repeat-like/Quinoprotein amine dehydrogenase"/>
    <property type="match status" value="1"/>
</dbReference>
<feature type="region of interest" description="Disordered" evidence="10">
    <location>
        <begin position="584"/>
        <end position="606"/>
    </location>
</feature>
<dbReference type="Pfam" id="PF00929">
    <property type="entry name" value="RNase_T"/>
    <property type="match status" value="1"/>
</dbReference>
<dbReference type="Gene3D" id="3.90.70.10">
    <property type="entry name" value="Cysteine proteinases"/>
    <property type="match status" value="1"/>
</dbReference>
<dbReference type="InterPro" id="IPR028881">
    <property type="entry name" value="PAN2_UCH_dom"/>
</dbReference>
<evidence type="ECO:0000256" key="4">
    <source>
        <dbReference type="ARBA" id="ARBA00022664"/>
    </source>
</evidence>
<dbReference type="SMART" id="SM00479">
    <property type="entry name" value="EXOIII"/>
    <property type="match status" value="1"/>
</dbReference>
<dbReference type="GO" id="GO:0046872">
    <property type="term" value="F:metal ion binding"/>
    <property type="evidence" value="ECO:0007669"/>
    <property type="project" value="UniProtKB-KW"/>
</dbReference>
<gene>
    <name evidence="9" type="primary">PAN2</name>
    <name evidence="12" type="ORF">NP233_g6397</name>
</gene>
<comment type="function">
    <text evidence="9">Catalytic subunit of the poly(A)-nuclease (PAN) deadenylation complex, one of two cytoplasmic mRNA deadenylases involved in mRNA turnover. PAN specifically shortens poly(A) tails of RNA and the activity is stimulated by poly(A)-binding protein PAB1. PAN deadenylation is followed by rapid degradation of the shortened mRNA tails by the CCR4-NOT complex. Deadenylated mRNAs are then degraded by two alternative mechanisms, namely exosome-mediated 3'-5' exonucleolytic degradation, or deadenlyation-dependent mRNA decaping and subsequent 5'-3' exonucleolytic degradation by XRN1. May also be involved in post-transcriptional maturation of mRNA poly(A) tails.</text>
</comment>
<dbReference type="Proteomes" id="UP001213000">
    <property type="component" value="Unassembled WGS sequence"/>
</dbReference>
<dbReference type="SUPFAM" id="SSF53098">
    <property type="entry name" value="Ribonuclease H-like"/>
    <property type="match status" value="1"/>
</dbReference>
<dbReference type="GO" id="GO:0004535">
    <property type="term" value="F:poly(A)-specific ribonuclease activity"/>
    <property type="evidence" value="ECO:0007669"/>
    <property type="project" value="UniProtKB-UniRule"/>
</dbReference>
<dbReference type="CDD" id="cd06143">
    <property type="entry name" value="PAN2_exo"/>
    <property type="match status" value="1"/>
</dbReference>
<dbReference type="InterPro" id="IPR038765">
    <property type="entry name" value="Papain-like_cys_pep_sf"/>
</dbReference>
<comment type="domain">
    <text evidence="9">The linker, or PAN3 interaction domain (PID), between the WD40 repeats and the pseudo-UCH domain mediates interaction with PAN3.</text>
</comment>
<evidence type="ECO:0000256" key="1">
    <source>
        <dbReference type="ARBA" id="ARBA00004496"/>
    </source>
</evidence>
<dbReference type="GO" id="GO:0000289">
    <property type="term" value="P:nuclear-transcribed mRNA poly(A) tail shortening"/>
    <property type="evidence" value="ECO:0007669"/>
    <property type="project" value="UniProtKB-UniRule"/>
</dbReference>
<dbReference type="GO" id="GO:0006397">
    <property type="term" value="P:mRNA processing"/>
    <property type="evidence" value="ECO:0007669"/>
    <property type="project" value="UniProtKB-KW"/>
</dbReference>
<dbReference type="GO" id="GO:0003676">
    <property type="term" value="F:nucleic acid binding"/>
    <property type="evidence" value="ECO:0007669"/>
    <property type="project" value="InterPro"/>
</dbReference>
<keyword evidence="2 9" id="KW-0963">Cytoplasm</keyword>
<keyword evidence="5 9" id="KW-0540">Nuclease</keyword>
<organism evidence="12 13">
    <name type="scientific">Leucocoprinus birnbaumii</name>
    <dbReference type="NCBI Taxonomy" id="56174"/>
    <lineage>
        <taxon>Eukaryota</taxon>
        <taxon>Fungi</taxon>
        <taxon>Dikarya</taxon>
        <taxon>Basidiomycota</taxon>
        <taxon>Agaricomycotina</taxon>
        <taxon>Agaricomycetes</taxon>
        <taxon>Agaricomycetidae</taxon>
        <taxon>Agaricales</taxon>
        <taxon>Agaricineae</taxon>
        <taxon>Agaricaceae</taxon>
        <taxon>Leucocoprinus</taxon>
    </lineage>
</organism>
<feature type="binding site" evidence="9">
    <location>
        <position position="866"/>
    </location>
    <ligand>
        <name>a divalent metal cation</name>
        <dbReference type="ChEBI" id="CHEBI:60240"/>
        <note>catalytic</note>
    </ligand>
</feature>
<keyword evidence="6 9" id="KW-0479">Metal-binding</keyword>
<comment type="similarity">
    <text evidence="9">Belongs to the peptidase C19 family. PAN2 subfamily.</text>
</comment>
<dbReference type="Pfam" id="PF20770">
    <property type="entry name" value="PAN2_N"/>
    <property type="match status" value="1"/>
</dbReference>
<comment type="domain">
    <text evidence="9">Contains a pseudo-UCH domain. This ubiquitin C-terminal hydrolase (UCH)-like or ubiquitin specific protease (USP)-like domain is predicted to be catalytically inactive because it lacks the active site catalytic triad characteristic of thiol proteases, with residues at the equivalent structural positions that are incompatible with catalysis, and it cannot bind ubiquitin. It functions as a structural scaffold for intra- and intermolecular interactions in the complex.</text>
</comment>
<evidence type="ECO:0000259" key="11">
    <source>
        <dbReference type="PROSITE" id="PS50235"/>
    </source>
</evidence>
<evidence type="ECO:0000256" key="10">
    <source>
        <dbReference type="SAM" id="MobiDB-lite"/>
    </source>
</evidence>
<dbReference type="HAMAP" id="MF_03182">
    <property type="entry name" value="PAN2"/>
    <property type="match status" value="1"/>
</dbReference>
<dbReference type="Gene3D" id="3.30.420.10">
    <property type="entry name" value="Ribonuclease H-like superfamily/Ribonuclease H"/>
    <property type="match status" value="1"/>
</dbReference>
<feature type="binding site" evidence="9">
    <location>
        <position position="864"/>
    </location>
    <ligand>
        <name>a divalent metal cation</name>
        <dbReference type="ChEBI" id="CHEBI:60240"/>
        <note>catalytic</note>
    </ligand>
</feature>
<feature type="binding site" evidence="9">
    <location>
        <position position="1026"/>
    </location>
    <ligand>
        <name>a divalent metal cation</name>
        <dbReference type="ChEBI" id="CHEBI:60240"/>
        <note>catalytic</note>
    </ligand>
</feature>
<comment type="activity regulation">
    <text evidence="9">Positively regulated by the regulatory subunit PAN3.</text>
</comment>
<protein>
    <recommendedName>
        <fullName evidence="9">PAN2-PAN3 deadenylation complex catalytic subunit PAN2</fullName>
        <ecNumber evidence="9">3.1.13.4</ecNumber>
    </recommendedName>
    <alternativeName>
        <fullName evidence="9">PAB1P-dependent poly(A)-specific ribonuclease</fullName>
    </alternativeName>
    <alternativeName>
        <fullName evidence="9">Poly(A)-nuclease deadenylation complex subunit 2</fullName>
        <shortName evidence="9">PAN deadenylation complex subunit 2</shortName>
    </alternativeName>
</protein>
<evidence type="ECO:0000256" key="8">
    <source>
        <dbReference type="ARBA" id="ARBA00022839"/>
    </source>
</evidence>
<evidence type="ECO:0000313" key="12">
    <source>
        <dbReference type="EMBL" id="KAJ3567396.1"/>
    </source>
</evidence>
<proteinExistence type="inferred from homology"/>
<dbReference type="InterPro" id="IPR013520">
    <property type="entry name" value="Ribonucl_H"/>
</dbReference>
<evidence type="ECO:0000256" key="9">
    <source>
        <dbReference type="HAMAP-Rule" id="MF_03182"/>
    </source>
</evidence>
<dbReference type="InterPro" id="IPR048841">
    <property type="entry name" value="PAN2_N"/>
</dbReference>
<accession>A0AAD5YVT8</accession>
<dbReference type="EMBL" id="JANIEX010000416">
    <property type="protein sequence ID" value="KAJ3567396.1"/>
    <property type="molecule type" value="Genomic_DNA"/>
</dbReference>
<evidence type="ECO:0000256" key="3">
    <source>
        <dbReference type="ARBA" id="ARBA00022574"/>
    </source>
</evidence>
<dbReference type="InterPro" id="IPR012337">
    <property type="entry name" value="RNaseH-like_sf"/>
</dbReference>
<dbReference type="InterPro" id="IPR036322">
    <property type="entry name" value="WD40_repeat_dom_sf"/>
</dbReference>
<dbReference type="FunFam" id="3.30.420.10:FF:000028">
    <property type="entry name" value="PAN2-PAN3 deadenylation complex catalytic subunit PAN2"/>
    <property type="match status" value="1"/>
</dbReference>
<comment type="catalytic activity">
    <reaction evidence="9">
        <text>Exonucleolytic cleavage of poly(A) to 5'-AMP.</text>
        <dbReference type="EC" id="3.1.13.4"/>
    </reaction>
</comment>
<dbReference type="AlphaFoldDB" id="A0AAD5YVT8"/>
<keyword evidence="13" id="KW-1185">Reference proteome</keyword>
<keyword evidence="3" id="KW-0853">WD repeat</keyword>
<reference evidence="12" key="1">
    <citation type="submission" date="2022-07" db="EMBL/GenBank/DDBJ databases">
        <title>Genome Sequence of Leucocoprinus birnbaumii.</title>
        <authorList>
            <person name="Buettner E."/>
        </authorList>
    </citation>
    <scope>NUCLEOTIDE SEQUENCE</scope>
    <source>
        <strain evidence="12">VT141</strain>
    </source>
</reference>
<dbReference type="InterPro" id="IPR036397">
    <property type="entry name" value="RNaseH_sf"/>
</dbReference>
<comment type="cofactor">
    <cofactor evidence="9">
        <name>a divalent metal cation</name>
        <dbReference type="ChEBI" id="CHEBI:60240"/>
    </cofactor>
    <text evidence="9">Binds 2 metal cations per subunit in the catalytic exonuclease domain.</text>
</comment>
<dbReference type="InterPro" id="IPR028889">
    <property type="entry name" value="USP"/>
</dbReference>
<dbReference type="SUPFAM" id="SSF54001">
    <property type="entry name" value="Cysteine proteinases"/>
    <property type="match status" value="1"/>
</dbReference>
<comment type="subunit">
    <text evidence="9">Forms a heterotrimer with an asymmetric homodimer of the regulatory subunit PAN3 to form the poly(A)-nuclease (PAN) deadenylation complex.</text>
</comment>
<dbReference type="InterPro" id="IPR050785">
    <property type="entry name" value="PAN2-PAN3_catalytic_subunit"/>
</dbReference>
<name>A0AAD5YVT8_9AGAR</name>
<evidence type="ECO:0000256" key="7">
    <source>
        <dbReference type="ARBA" id="ARBA00022801"/>
    </source>
</evidence>
<dbReference type="EC" id="3.1.13.4" evidence="9"/>
<evidence type="ECO:0000256" key="5">
    <source>
        <dbReference type="ARBA" id="ARBA00022722"/>
    </source>
</evidence>
<comment type="caution">
    <text evidence="9">Lacks conserved residue(s) required for the propagation of feature annotation.</text>
</comment>